<dbReference type="EMBL" id="GDKF01000354">
    <property type="protein sequence ID" value="JAT78268.1"/>
    <property type="molecule type" value="Transcribed_RNA"/>
</dbReference>
<comment type="function">
    <text evidence="1">Catalyzes the 1,3-allylic rearrangement of the homoallylic substrate isopentenyl (IPP) to its highly electrophilic allylic isomer, dimethylallyl diphosphate (DMAPP).</text>
</comment>
<dbReference type="CDD" id="cd04692">
    <property type="entry name" value="NUDIX_Hydrolase"/>
    <property type="match status" value="1"/>
</dbReference>
<feature type="domain" description="Nudix hydrolase" evidence="2">
    <location>
        <begin position="96"/>
        <end position="233"/>
    </location>
</feature>
<dbReference type="GO" id="GO:0003824">
    <property type="term" value="F:catalytic activity"/>
    <property type="evidence" value="ECO:0007669"/>
    <property type="project" value="UniProtKB-ARBA"/>
</dbReference>
<evidence type="ECO:0000313" key="3">
    <source>
        <dbReference type="EMBL" id="JAT78268.1"/>
    </source>
</evidence>
<organism evidence="3">
    <name type="scientific">Auxenochlorella protothecoides</name>
    <name type="common">Green microalga</name>
    <name type="synonym">Chlorella protothecoides</name>
    <dbReference type="NCBI Taxonomy" id="3075"/>
    <lineage>
        <taxon>Eukaryota</taxon>
        <taxon>Viridiplantae</taxon>
        <taxon>Chlorophyta</taxon>
        <taxon>core chlorophytes</taxon>
        <taxon>Trebouxiophyceae</taxon>
        <taxon>Chlorellales</taxon>
        <taxon>Chlorellaceae</taxon>
        <taxon>Auxenochlorella</taxon>
    </lineage>
</organism>
<dbReference type="PANTHER" id="PTHR10885:SF0">
    <property type="entry name" value="ISOPENTENYL-DIPHOSPHATE DELTA-ISOMERASE"/>
    <property type="match status" value="1"/>
</dbReference>
<dbReference type="AlphaFoldDB" id="A0A1D2AGJ3"/>
<sequence length="260" mass="29083">MASFRTHTGVRGPWGQRASYATLALHATARPGHISDHRHTRRKLPNLLPIGEKYGFNSSVTILAPADAEDETFELVDEDGRVVGTAPRGDCHARGLLHKSVFCWVMDPEGNILLQQRSLAKKLGRGQWDLSVAEHLQPGEEYAEAAVRGLQEELGISVSRADLRPLAPAHLRDLKLPNFHDRELVQNYLLPGWRGDQLTVDPVEVEGTRWISREDLIRDTQANPEAYNPWLRSEGSSLSWLQGACGQLPTMTDQRQCVPY</sequence>
<evidence type="ECO:0000256" key="1">
    <source>
        <dbReference type="ARBA" id="ARBA00003951"/>
    </source>
</evidence>
<dbReference type="Pfam" id="PF00293">
    <property type="entry name" value="NUDIX"/>
    <property type="match status" value="1"/>
</dbReference>
<dbReference type="PANTHER" id="PTHR10885">
    <property type="entry name" value="ISOPENTENYL-DIPHOSPHATE DELTA-ISOMERASE"/>
    <property type="match status" value="1"/>
</dbReference>
<dbReference type="PROSITE" id="PS51462">
    <property type="entry name" value="NUDIX"/>
    <property type="match status" value="1"/>
</dbReference>
<dbReference type="InterPro" id="IPR015797">
    <property type="entry name" value="NUDIX_hydrolase-like_dom_sf"/>
</dbReference>
<dbReference type="InterPro" id="IPR000086">
    <property type="entry name" value="NUDIX_hydrolase_dom"/>
</dbReference>
<name>A0A1D2AGJ3_AUXPR</name>
<protein>
    <recommendedName>
        <fullName evidence="2">Nudix hydrolase domain-containing protein</fullName>
    </recommendedName>
</protein>
<evidence type="ECO:0000259" key="2">
    <source>
        <dbReference type="PROSITE" id="PS51462"/>
    </source>
</evidence>
<reference evidence="3" key="1">
    <citation type="submission" date="2015-08" db="EMBL/GenBank/DDBJ databases">
        <authorList>
            <person name="Babu N.S."/>
            <person name="Beckwith C.J."/>
            <person name="Beseler K.G."/>
            <person name="Brison A."/>
            <person name="Carone J.V."/>
            <person name="Caskin T.P."/>
            <person name="Diamond M."/>
            <person name="Durham M.E."/>
            <person name="Foxe J.M."/>
            <person name="Go M."/>
            <person name="Henderson B.A."/>
            <person name="Jones I.B."/>
            <person name="McGettigan J.A."/>
            <person name="Micheletti S.J."/>
            <person name="Nasrallah M.E."/>
            <person name="Ortiz D."/>
            <person name="Piller C.R."/>
            <person name="Privatt S.R."/>
            <person name="Schneider S.L."/>
            <person name="Sharp S."/>
            <person name="Smith T.C."/>
            <person name="Stanton J.D."/>
            <person name="Ullery H.E."/>
            <person name="Wilson R.J."/>
            <person name="Serrano M.G."/>
            <person name="Buck G."/>
            <person name="Lee V."/>
            <person name="Wang Y."/>
            <person name="Carvalho R."/>
            <person name="Voegtly L."/>
            <person name="Shi R."/>
            <person name="Duckworth R."/>
            <person name="Johnson A."/>
            <person name="Loviza R."/>
            <person name="Walstead R."/>
            <person name="Shah Z."/>
            <person name="Kiflezghi M."/>
            <person name="Wade K."/>
            <person name="Ball S.L."/>
            <person name="Bradley K.W."/>
            <person name="Asai D.J."/>
            <person name="Bowman C.A."/>
            <person name="Russell D.A."/>
            <person name="Pope W.H."/>
            <person name="Jacobs-Sera D."/>
            <person name="Hendrix R.W."/>
            <person name="Hatfull G.F."/>
        </authorList>
    </citation>
    <scope>NUCLEOTIDE SEQUENCE</scope>
</reference>
<gene>
    <name evidence="3" type="ORF">g.3328</name>
</gene>
<accession>A0A1D2AGJ3</accession>
<dbReference type="SUPFAM" id="SSF55811">
    <property type="entry name" value="Nudix"/>
    <property type="match status" value="1"/>
</dbReference>
<dbReference type="Gene3D" id="3.90.79.10">
    <property type="entry name" value="Nucleoside Triphosphate Pyrophosphohydrolase"/>
    <property type="match status" value="1"/>
</dbReference>
<proteinExistence type="predicted"/>